<protein>
    <recommendedName>
        <fullName evidence="3">Nidogen G2 beta-barrel domain-containing protein</fullName>
    </recommendedName>
</protein>
<evidence type="ECO:0000313" key="1">
    <source>
        <dbReference type="EMBL" id="KFQ58289.1"/>
    </source>
</evidence>
<keyword evidence="2" id="KW-1185">Reference proteome</keyword>
<reference evidence="1 2" key="1">
    <citation type="submission" date="2014-04" db="EMBL/GenBank/DDBJ databases">
        <title>Genome evolution of avian class.</title>
        <authorList>
            <person name="Zhang G."/>
            <person name="Li C."/>
        </authorList>
    </citation>
    <scope>NUCLEOTIDE SEQUENCE [LARGE SCALE GENOMIC DNA]</scope>
    <source>
        <strain evidence="1">BGI_N334</strain>
    </source>
</reference>
<sequence>GMKLCQGKFRLDIRRRFFSERVVGHWNRFPREVVMAPRLSVFKMHLNDAL</sequence>
<organism evidence="1 2">
    <name type="scientific">Pelecanus crispus</name>
    <name type="common">Dalmatian pelican</name>
    <dbReference type="NCBI Taxonomy" id="36300"/>
    <lineage>
        <taxon>Eukaryota</taxon>
        <taxon>Metazoa</taxon>
        <taxon>Chordata</taxon>
        <taxon>Craniata</taxon>
        <taxon>Vertebrata</taxon>
        <taxon>Euteleostomi</taxon>
        <taxon>Archelosauria</taxon>
        <taxon>Archosauria</taxon>
        <taxon>Dinosauria</taxon>
        <taxon>Saurischia</taxon>
        <taxon>Theropoda</taxon>
        <taxon>Coelurosauria</taxon>
        <taxon>Aves</taxon>
        <taxon>Neognathae</taxon>
        <taxon>Neoaves</taxon>
        <taxon>Aequornithes</taxon>
        <taxon>Pelecaniformes</taxon>
        <taxon>Pelecanidae</taxon>
        <taxon>Pelecanus</taxon>
    </lineage>
</organism>
<proteinExistence type="predicted"/>
<feature type="non-terminal residue" evidence="1">
    <location>
        <position position="1"/>
    </location>
</feature>
<gene>
    <name evidence="1" type="ORF">N334_05659</name>
</gene>
<name>A0A091SI30_PELCR</name>
<dbReference type="AlphaFoldDB" id="A0A091SI30"/>
<dbReference type="Proteomes" id="UP000054150">
    <property type="component" value="Unassembled WGS sequence"/>
</dbReference>
<feature type="non-terminal residue" evidence="1">
    <location>
        <position position="50"/>
    </location>
</feature>
<accession>A0A091SI30</accession>
<dbReference type="EMBL" id="KK473538">
    <property type="protein sequence ID" value="KFQ58289.1"/>
    <property type="molecule type" value="Genomic_DNA"/>
</dbReference>
<evidence type="ECO:0000313" key="2">
    <source>
        <dbReference type="Proteomes" id="UP000054150"/>
    </source>
</evidence>
<evidence type="ECO:0008006" key="3">
    <source>
        <dbReference type="Google" id="ProtNLM"/>
    </source>
</evidence>